<accession>A0A0E9VPR6</accession>
<name>A0A0E9VPR6_ANGAN</name>
<dbReference type="AlphaFoldDB" id="A0A0E9VPR6"/>
<reference evidence="1" key="2">
    <citation type="journal article" date="2015" name="Fish Shellfish Immunol.">
        <title>Early steps in the European eel (Anguilla anguilla)-Vibrio vulnificus interaction in the gills: Role of the RtxA13 toxin.</title>
        <authorList>
            <person name="Callol A."/>
            <person name="Pajuelo D."/>
            <person name="Ebbesson L."/>
            <person name="Teles M."/>
            <person name="MacKenzie S."/>
            <person name="Amaro C."/>
        </authorList>
    </citation>
    <scope>NUCLEOTIDE SEQUENCE</scope>
</reference>
<organism evidence="1">
    <name type="scientific">Anguilla anguilla</name>
    <name type="common">European freshwater eel</name>
    <name type="synonym">Muraena anguilla</name>
    <dbReference type="NCBI Taxonomy" id="7936"/>
    <lineage>
        <taxon>Eukaryota</taxon>
        <taxon>Metazoa</taxon>
        <taxon>Chordata</taxon>
        <taxon>Craniata</taxon>
        <taxon>Vertebrata</taxon>
        <taxon>Euteleostomi</taxon>
        <taxon>Actinopterygii</taxon>
        <taxon>Neopterygii</taxon>
        <taxon>Teleostei</taxon>
        <taxon>Anguilliformes</taxon>
        <taxon>Anguillidae</taxon>
        <taxon>Anguilla</taxon>
    </lineage>
</organism>
<protein>
    <submittedName>
        <fullName evidence="1">Uncharacterized protein</fullName>
    </submittedName>
</protein>
<dbReference type="EMBL" id="GBXM01029232">
    <property type="protein sequence ID" value="JAH79345.1"/>
    <property type="molecule type" value="Transcribed_RNA"/>
</dbReference>
<evidence type="ECO:0000313" key="1">
    <source>
        <dbReference type="EMBL" id="JAH79345.1"/>
    </source>
</evidence>
<proteinExistence type="predicted"/>
<sequence>MLFCLFYFISAQLALQPQSSVFPAQVSFIIPHYHHVSTDEGC</sequence>
<reference evidence="1" key="1">
    <citation type="submission" date="2014-11" db="EMBL/GenBank/DDBJ databases">
        <authorList>
            <person name="Amaro Gonzalez C."/>
        </authorList>
    </citation>
    <scope>NUCLEOTIDE SEQUENCE</scope>
</reference>